<accession>A0ABN5PRV3</accession>
<proteinExistence type="predicted"/>
<sequence length="369" mass="39490">MIPAEVLSGAYSYGARVDSWLGSRWLGQVPVAGGSVSWTTDQQVQGSLSLTVPRTGAASALEDERDWAPVRWDSPLACCGQVLRVVLTVVSLVDGAEYSYPGGQFLVTSTEVGSGTVSVTGKSLLHRVEEDRLTRVVVPRPGGSVASEARRLLAGHMGLVIDKALVNRWCPTSMSWGESRIDALYEIADAWPARLREGRDGVLYLLPPLDEVTTPPERVLTDGQDGTVVGVRSSWDRTQVYNRVVARAQDSDDEGQPTFQAVAEQEHGPLSVHGAYGVVTRFFSSPLVTSRPVAVATARTMLASSVRRATTVPVEHAPDPSVGLDDPVLLSTRDVTASAPTQVWGRVSAVEIPLTHEGTARTDVEVEGA</sequence>
<protein>
    <recommendedName>
        <fullName evidence="3">Phage tail protein</fullName>
    </recommendedName>
</protein>
<dbReference type="Proteomes" id="UP000273001">
    <property type="component" value="Chromosome"/>
</dbReference>
<keyword evidence="2" id="KW-1185">Reference proteome</keyword>
<reference evidence="1 2" key="1">
    <citation type="submission" date="2018-09" db="EMBL/GenBank/DDBJ databases">
        <authorList>
            <person name="Li J."/>
        </authorList>
    </citation>
    <scope>NUCLEOTIDE SEQUENCE [LARGE SCALE GENOMIC DNA]</scope>
    <source>
        <strain evidence="1 2">2129</strain>
    </source>
</reference>
<name>A0ABN5PRV3_9ACTO</name>
<dbReference type="EMBL" id="CP032514">
    <property type="protein sequence ID" value="AYD89662.1"/>
    <property type="molecule type" value="Genomic_DNA"/>
</dbReference>
<gene>
    <name evidence="1" type="ORF">D5R93_05680</name>
</gene>
<organism evidence="1 2">
    <name type="scientific">Actinomyces lilanjuaniae</name>
    <dbReference type="NCBI Taxonomy" id="2321394"/>
    <lineage>
        <taxon>Bacteria</taxon>
        <taxon>Bacillati</taxon>
        <taxon>Actinomycetota</taxon>
        <taxon>Actinomycetes</taxon>
        <taxon>Actinomycetales</taxon>
        <taxon>Actinomycetaceae</taxon>
        <taxon>Actinomyces</taxon>
    </lineage>
</organism>
<evidence type="ECO:0008006" key="3">
    <source>
        <dbReference type="Google" id="ProtNLM"/>
    </source>
</evidence>
<dbReference type="RefSeq" id="WP_120204256.1">
    <property type="nucleotide sequence ID" value="NZ_CP032514.1"/>
</dbReference>
<evidence type="ECO:0000313" key="1">
    <source>
        <dbReference type="EMBL" id="AYD89662.1"/>
    </source>
</evidence>
<evidence type="ECO:0000313" key="2">
    <source>
        <dbReference type="Proteomes" id="UP000273001"/>
    </source>
</evidence>